<dbReference type="PANTHER" id="PTHR46144">
    <property type="entry name" value="ZINC FINGER PROTEIN 385B-LIKE"/>
    <property type="match status" value="1"/>
</dbReference>
<evidence type="ECO:0000256" key="6">
    <source>
        <dbReference type="ARBA" id="ARBA00023242"/>
    </source>
</evidence>
<evidence type="ECO:0000313" key="9">
    <source>
        <dbReference type="Proteomes" id="UP001266305"/>
    </source>
</evidence>
<proteinExistence type="predicted"/>
<gene>
    <name evidence="8" type="primary">ZMAT4</name>
    <name evidence="8" type="ORF">P7K49_027359</name>
</gene>
<evidence type="ECO:0000313" key="8">
    <source>
        <dbReference type="EMBL" id="KAK2093621.1"/>
    </source>
</evidence>
<feature type="domain" description="U1-type" evidence="7">
    <location>
        <begin position="15"/>
        <end position="49"/>
    </location>
</feature>
<evidence type="ECO:0000259" key="7">
    <source>
        <dbReference type="SMART" id="SM00451"/>
    </source>
</evidence>
<dbReference type="SUPFAM" id="SSF57667">
    <property type="entry name" value="beta-beta-alpha zinc fingers"/>
    <property type="match status" value="1"/>
</dbReference>
<dbReference type="EMBL" id="JASSZA010000014">
    <property type="protein sequence ID" value="KAK2093621.1"/>
    <property type="molecule type" value="Genomic_DNA"/>
</dbReference>
<evidence type="ECO:0000256" key="5">
    <source>
        <dbReference type="ARBA" id="ARBA00022833"/>
    </source>
</evidence>
<feature type="non-terminal residue" evidence="8">
    <location>
        <position position="65"/>
    </location>
</feature>
<evidence type="ECO:0000256" key="1">
    <source>
        <dbReference type="ARBA" id="ARBA00004123"/>
    </source>
</evidence>
<dbReference type="InterPro" id="IPR003604">
    <property type="entry name" value="Matrin/U1-like-C_Znf_C2H2"/>
</dbReference>
<accession>A0ABQ9U9Q0</accession>
<keyword evidence="3" id="KW-0677">Repeat</keyword>
<organism evidence="8 9">
    <name type="scientific">Saguinus oedipus</name>
    <name type="common">Cotton-top tamarin</name>
    <name type="synonym">Oedipomidas oedipus</name>
    <dbReference type="NCBI Taxonomy" id="9490"/>
    <lineage>
        <taxon>Eukaryota</taxon>
        <taxon>Metazoa</taxon>
        <taxon>Chordata</taxon>
        <taxon>Craniata</taxon>
        <taxon>Vertebrata</taxon>
        <taxon>Euteleostomi</taxon>
        <taxon>Mammalia</taxon>
        <taxon>Eutheria</taxon>
        <taxon>Euarchontoglires</taxon>
        <taxon>Primates</taxon>
        <taxon>Haplorrhini</taxon>
        <taxon>Platyrrhini</taxon>
        <taxon>Cebidae</taxon>
        <taxon>Callitrichinae</taxon>
        <taxon>Saguinus</taxon>
    </lineage>
</organism>
<dbReference type="InterPro" id="IPR036236">
    <property type="entry name" value="Znf_C2H2_sf"/>
</dbReference>
<keyword evidence="4" id="KW-0863">Zinc-finger</keyword>
<name>A0ABQ9U9Q0_SAGOE</name>
<reference evidence="8 9" key="1">
    <citation type="submission" date="2023-05" db="EMBL/GenBank/DDBJ databases">
        <title>B98-5 Cell Line De Novo Hybrid Assembly: An Optical Mapping Approach.</title>
        <authorList>
            <person name="Kananen K."/>
            <person name="Auerbach J.A."/>
            <person name="Kautto E."/>
            <person name="Blachly J.S."/>
        </authorList>
    </citation>
    <scope>NUCLEOTIDE SEQUENCE [LARGE SCALE GENOMIC DNA]</scope>
    <source>
        <strain evidence="8">B95-8</strain>
        <tissue evidence="8">Cell line</tissue>
    </source>
</reference>
<keyword evidence="2" id="KW-0479">Metal-binding</keyword>
<comment type="caution">
    <text evidence="8">The sequence shown here is derived from an EMBL/GenBank/DDBJ whole genome shotgun (WGS) entry which is preliminary data.</text>
</comment>
<evidence type="ECO:0000256" key="2">
    <source>
        <dbReference type="ARBA" id="ARBA00022723"/>
    </source>
</evidence>
<keyword evidence="5" id="KW-0862">Zinc</keyword>
<evidence type="ECO:0000256" key="3">
    <source>
        <dbReference type="ARBA" id="ARBA00022737"/>
    </source>
</evidence>
<sequence>MDTAPVIASPYQRRDSDRYCGLCAAWFNNPLMAQQHYDGKKHKKNAARVALLEQLGTTLDMGELR</sequence>
<protein>
    <submittedName>
        <fullName evidence="8">Zinc finger matrin-type protein 4</fullName>
    </submittedName>
</protein>
<dbReference type="InterPro" id="IPR022755">
    <property type="entry name" value="Znf_C2H2_jaz"/>
</dbReference>
<dbReference type="Gene3D" id="3.30.160.60">
    <property type="entry name" value="Classic Zinc Finger"/>
    <property type="match status" value="1"/>
</dbReference>
<comment type="subcellular location">
    <subcellularLocation>
        <location evidence="1">Nucleus</location>
    </subcellularLocation>
</comment>
<dbReference type="SMART" id="SM00451">
    <property type="entry name" value="ZnF_U1"/>
    <property type="match status" value="1"/>
</dbReference>
<dbReference type="Pfam" id="PF12171">
    <property type="entry name" value="zf-C2H2_jaz"/>
    <property type="match status" value="1"/>
</dbReference>
<dbReference type="Proteomes" id="UP001266305">
    <property type="component" value="Unassembled WGS sequence"/>
</dbReference>
<dbReference type="InterPro" id="IPR051868">
    <property type="entry name" value="ZN346_ZMAT4"/>
</dbReference>
<keyword evidence="9" id="KW-1185">Reference proteome</keyword>
<keyword evidence="6" id="KW-0539">Nucleus</keyword>
<evidence type="ECO:0000256" key="4">
    <source>
        <dbReference type="ARBA" id="ARBA00022771"/>
    </source>
</evidence>
<dbReference type="PANTHER" id="PTHR46144:SF3">
    <property type="entry name" value="ZINC FINGER MATRIN-TYPE PROTEIN 4"/>
    <property type="match status" value="1"/>
</dbReference>